<evidence type="ECO:0000256" key="8">
    <source>
        <dbReference type="ARBA" id="ARBA00023004"/>
    </source>
</evidence>
<sequence>LNHERRYNPMVHVVAGGAAGAVASAFTTPLDVVKTLLNTQETGIGLTRGMKGAISQIYAMAGPLGFFRGLVPRVLYSMPATAICWSTYEFFKFFLSPKSRDDYQSTVTTPQLLQPKDVIADKLRIDETKLGLRYVLPTTSVSAADTDIPTAIRSVDGTTLVPRELPSMSGAGKKE</sequence>
<reference evidence="14" key="1">
    <citation type="submission" date="2022-07" db="EMBL/GenBank/DDBJ databases">
        <authorList>
            <person name="Trinca V."/>
            <person name="Uliana J.V.C."/>
            <person name="Torres T.T."/>
            <person name="Ward R.J."/>
            <person name="Monesi N."/>
        </authorList>
    </citation>
    <scope>NUCLEOTIDE SEQUENCE</scope>
    <source>
        <strain evidence="14">HSMRA1968</strain>
        <tissue evidence="14">Whole embryos</tissue>
    </source>
</reference>
<dbReference type="PROSITE" id="PS50920">
    <property type="entry name" value="SOLCAR"/>
    <property type="match status" value="1"/>
</dbReference>
<protein>
    <submittedName>
        <fullName evidence="14">Mitoferrin</fullName>
    </submittedName>
</protein>
<accession>A0A9Q0MPC2</accession>
<keyword evidence="4" id="KW-0410">Iron transport</keyword>
<keyword evidence="15" id="KW-1185">Reference proteome</keyword>
<comment type="similarity">
    <text evidence="2 13">Belongs to the mitochondrial carrier (TC 2.A.29) family.</text>
</comment>
<proteinExistence type="inferred from homology"/>
<evidence type="ECO:0000256" key="1">
    <source>
        <dbReference type="ARBA" id="ARBA00004448"/>
    </source>
</evidence>
<keyword evidence="9" id="KW-0406">Ion transport</keyword>
<gene>
    <name evidence="14" type="primary">mfrn</name>
    <name evidence="14" type="ORF">Bhyg_13813</name>
</gene>
<dbReference type="EMBL" id="WJQU01000004">
    <property type="protein sequence ID" value="KAJ6635229.1"/>
    <property type="molecule type" value="Genomic_DNA"/>
</dbReference>
<evidence type="ECO:0000256" key="9">
    <source>
        <dbReference type="ARBA" id="ARBA00023065"/>
    </source>
</evidence>
<evidence type="ECO:0000256" key="12">
    <source>
        <dbReference type="PROSITE-ProRule" id="PRU00282"/>
    </source>
</evidence>
<name>A0A9Q0MPC2_9DIPT</name>
<dbReference type="PANTHER" id="PTHR45758">
    <property type="entry name" value="MITOFERRIN-1-RELATED"/>
    <property type="match status" value="1"/>
</dbReference>
<evidence type="ECO:0000256" key="4">
    <source>
        <dbReference type="ARBA" id="ARBA00022496"/>
    </source>
</evidence>
<comment type="caution">
    <text evidence="14">The sequence shown here is derived from an EMBL/GenBank/DDBJ whole genome shotgun (WGS) entry which is preliminary data.</text>
</comment>
<keyword evidence="10" id="KW-0496">Mitochondrion</keyword>
<feature type="repeat" description="Solcar" evidence="12">
    <location>
        <begin position="7"/>
        <end position="94"/>
    </location>
</feature>
<dbReference type="GO" id="GO:0015093">
    <property type="term" value="F:ferrous iron transmembrane transporter activity"/>
    <property type="evidence" value="ECO:0007669"/>
    <property type="project" value="TreeGrafter"/>
</dbReference>
<evidence type="ECO:0000256" key="3">
    <source>
        <dbReference type="ARBA" id="ARBA00022448"/>
    </source>
</evidence>
<evidence type="ECO:0000256" key="13">
    <source>
        <dbReference type="RuleBase" id="RU000488"/>
    </source>
</evidence>
<dbReference type="Proteomes" id="UP001151699">
    <property type="component" value="Chromosome C"/>
</dbReference>
<dbReference type="PANTHER" id="PTHR45758:SF20">
    <property type="entry name" value="MITOFERRIN-2"/>
    <property type="match status" value="1"/>
</dbReference>
<dbReference type="GO" id="GO:0005743">
    <property type="term" value="C:mitochondrial inner membrane"/>
    <property type="evidence" value="ECO:0007669"/>
    <property type="project" value="UniProtKB-SubCell"/>
</dbReference>
<dbReference type="OrthoDB" id="43906at2759"/>
<keyword evidence="6" id="KW-0999">Mitochondrion inner membrane</keyword>
<dbReference type="GO" id="GO:0048250">
    <property type="term" value="P:iron import into the mitochondrion"/>
    <property type="evidence" value="ECO:0007669"/>
    <property type="project" value="TreeGrafter"/>
</dbReference>
<dbReference type="Pfam" id="PF00153">
    <property type="entry name" value="Mito_carr"/>
    <property type="match status" value="1"/>
</dbReference>
<evidence type="ECO:0000256" key="10">
    <source>
        <dbReference type="ARBA" id="ARBA00023128"/>
    </source>
</evidence>
<dbReference type="SUPFAM" id="SSF103506">
    <property type="entry name" value="Mitochondrial carrier"/>
    <property type="match status" value="1"/>
</dbReference>
<feature type="non-terminal residue" evidence="14">
    <location>
        <position position="175"/>
    </location>
</feature>
<keyword evidence="7" id="KW-1133">Transmembrane helix</keyword>
<evidence type="ECO:0000256" key="2">
    <source>
        <dbReference type="ARBA" id="ARBA00006375"/>
    </source>
</evidence>
<evidence type="ECO:0000256" key="11">
    <source>
        <dbReference type="ARBA" id="ARBA00023136"/>
    </source>
</evidence>
<keyword evidence="11 12" id="KW-0472">Membrane</keyword>
<organism evidence="14 15">
    <name type="scientific">Pseudolycoriella hygida</name>
    <dbReference type="NCBI Taxonomy" id="35572"/>
    <lineage>
        <taxon>Eukaryota</taxon>
        <taxon>Metazoa</taxon>
        <taxon>Ecdysozoa</taxon>
        <taxon>Arthropoda</taxon>
        <taxon>Hexapoda</taxon>
        <taxon>Insecta</taxon>
        <taxon>Pterygota</taxon>
        <taxon>Neoptera</taxon>
        <taxon>Endopterygota</taxon>
        <taxon>Diptera</taxon>
        <taxon>Nematocera</taxon>
        <taxon>Sciaroidea</taxon>
        <taxon>Sciaridae</taxon>
        <taxon>Pseudolycoriella</taxon>
    </lineage>
</organism>
<evidence type="ECO:0000256" key="6">
    <source>
        <dbReference type="ARBA" id="ARBA00022792"/>
    </source>
</evidence>
<dbReference type="InterPro" id="IPR018108">
    <property type="entry name" value="MCP_transmembrane"/>
</dbReference>
<keyword evidence="8" id="KW-0408">Iron</keyword>
<evidence type="ECO:0000256" key="7">
    <source>
        <dbReference type="ARBA" id="ARBA00022989"/>
    </source>
</evidence>
<dbReference type="AlphaFoldDB" id="A0A9Q0MPC2"/>
<evidence type="ECO:0000313" key="15">
    <source>
        <dbReference type="Proteomes" id="UP001151699"/>
    </source>
</evidence>
<keyword evidence="5 12" id="KW-0812">Transmembrane</keyword>
<evidence type="ECO:0000256" key="5">
    <source>
        <dbReference type="ARBA" id="ARBA00022692"/>
    </source>
</evidence>
<comment type="subcellular location">
    <subcellularLocation>
        <location evidence="1">Mitochondrion inner membrane</location>
        <topology evidence="1">Multi-pass membrane protein</topology>
    </subcellularLocation>
</comment>
<dbReference type="InterPro" id="IPR023395">
    <property type="entry name" value="MCP_dom_sf"/>
</dbReference>
<keyword evidence="3 13" id="KW-0813">Transport</keyword>
<evidence type="ECO:0000313" key="14">
    <source>
        <dbReference type="EMBL" id="KAJ6635229.1"/>
    </source>
</evidence>
<dbReference type="Gene3D" id="1.50.40.10">
    <property type="entry name" value="Mitochondrial carrier domain"/>
    <property type="match status" value="1"/>
</dbReference>